<protein>
    <submittedName>
        <fullName evidence="1">Uncharacterized protein</fullName>
    </submittedName>
</protein>
<dbReference type="Proteomes" id="UP001150925">
    <property type="component" value="Unassembled WGS sequence"/>
</dbReference>
<proteinExistence type="predicted"/>
<sequence length="79" mass="8895">KNVPLSDPVGWQPLIQELRYTAGQQEQLRGKLETYQTLAASVREPVEVTQPQQKIPPLRNERAKAAVESAMQSLARLDK</sequence>
<gene>
    <name evidence="1" type="ORF">IWQ62_005885</name>
</gene>
<comment type="caution">
    <text evidence="1">The sequence shown here is derived from an EMBL/GenBank/DDBJ whole genome shotgun (WGS) entry which is preliminary data.</text>
</comment>
<evidence type="ECO:0000313" key="2">
    <source>
        <dbReference type="Proteomes" id="UP001150925"/>
    </source>
</evidence>
<reference evidence="1" key="1">
    <citation type="submission" date="2022-07" db="EMBL/GenBank/DDBJ databases">
        <title>Phylogenomic reconstructions and comparative analyses of Kickxellomycotina fungi.</title>
        <authorList>
            <person name="Reynolds N.K."/>
            <person name="Stajich J.E."/>
            <person name="Barry K."/>
            <person name="Grigoriev I.V."/>
            <person name="Crous P."/>
            <person name="Smith M.E."/>
        </authorList>
    </citation>
    <scope>NUCLEOTIDE SEQUENCE</scope>
    <source>
        <strain evidence="1">RSA 1196</strain>
    </source>
</reference>
<feature type="non-terminal residue" evidence="1">
    <location>
        <position position="1"/>
    </location>
</feature>
<dbReference type="EMBL" id="JANBPY010002730">
    <property type="protein sequence ID" value="KAJ1953901.1"/>
    <property type="molecule type" value="Genomic_DNA"/>
</dbReference>
<evidence type="ECO:0000313" key="1">
    <source>
        <dbReference type="EMBL" id="KAJ1953901.1"/>
    </source>
</evidence>
<keyword evidence="2" id="KW-1185">Reference proteome</keyword>
<dbReference type="OrthoDB" id="10444610at2759"/>
<organism evidence="1 2">
    <name type="scientific">Dispira parvispora</name>
    <dbReference type="NCBI Taxonomy" id="1520584"/>
    <lineage>
        <taxon>Eukaryota</taxon>
        <taxon>Fungi</taxon>
        <taxon>Fungi incertae sedis</taxon>
        <taxon>Zoopagomycota</taxon>
        <taxon>Kickxellomycotina</taxon>
        <taxon>Dimargaritomycetes</taxon>
        <taxon>Dimargaritales</taxon>
        <taxon>Dimargaritaceae</taxon>
        <taxon>Dispira</taxon>
    </lineage>
</organism>
<name>A0A9W8E443_9FUNG</name>
<dbReference type="AlphaFoldDB" id="A0A9W8E443"/>
<feature type="non-terminal residue" evidence="1">
    <location>
        <position position="79"/>
    </location>
</feature>
<accession>A0A9W8E443</accession>